<evidence type="ECO:0000256" key="3">
    <source>
        <dbReference type="ARBA" id="ARBA00022452"/>
    </source>
</evidence>
<name>A0A644UK40_9ZZZZ</name>
<evidence type="ECO:0000256" key="4">
    <source>
        <dbReference type="ARBA" id="ARBA00022692"/>
    </source>
</evidence>
<keyword evidence="3" id="KW-1134">Transmembrane beta strand</keyword>
<dbReference type="EMBL" id="VSSQ01000123">
    <property type="protein sequence ID" value="MPL79153.1"/>
    <property type="molecule type" value="Genomic_DNA"/>
</dbReference>
<evidence type="ECO:0000256" key="6">
    <source>
        <dbReference type="ARBA" id="ARBA00023237"/>
    </source>
</evidence>
<reference evidence="8" key="1">
    <citation type="submission" date="2019-08" db="EMBL/GenBank/DDBJ databases">
        <authorList>
            <person name="Kucharzyk K."/>
            <person name="Murdoch R.W."/>
            <person name="Higgins S."/>
            <person name="Loffler F."/>
        </authorList>
    </citation>
    <scope>NUCLEOTIDE SEQUENCE</scope>
</reference>
<keyword evidence="2" id="KW-0813">Transport</keyword>
<dbReference type="GO" id="GO:0015288">
    <property type="term" value="F:porin activity"/>
    <property type="evidence" value="ECO:0007669"/>
    <property type="project" value="TreeGrafter"/>
</dbReference>
<dbReference type="GO" id="GO:0015562">
    <property type="term" value="F:efflux transmembrane transporter activity"/>
    <property type="evidence" value="ECO:0007669"/>
    <property type="project" value="InterPro"/>
</dbReference>
<dbReference type="PANTHER" id="PTHR30026:SF20">
    <property type="entry name" value="OUTER MEMBRANE PROTEIN TOLC"/>
    <property type="match status" value="1"/>
</dbReference>
<dbReference type="GO" id="GO:1990281">
    <property type="term" value="C:efflux pump complex"/>
    <property type="evidence" value="ECO:0007669"/>
    <property type="project" value="TreeGrafter"/>
</dbReference>
<accession>A0A644UK40</accession>
<proteinExistence type="predicted"/>
<feature type="coiled-coil region" evidence="7">
    <location>
        <begin position="339"/>
        <end position="373"/>
    </location>
</feature>
<dbReference type="SUPFAM" id="SSF56954">
    <property type="entry name" value="Outer membrane efflux proteins (OEP)"/>
    <property type="match status" value="1"/>
</dbReference>
<organism evidence="8">
    <name type="scientific">bioreactor metagenome</name>
    <dbReference type="NCBI Taxonomy" id="1076179"/>
    <lineage>
        <taxon>unclassified sequences</taxon>
        <taxon>metagenomes</taxon>
        <taxon>ecological metagenomes</taxon>
    </lineage>
</organism>
<dbReference type="AlphaFoldDB" id="A0A644UK40"/>
<keyword evidence="7" id="KW-0175">Coiled coil</keyword>
<evidence type="ECO:0000256" key="2">
    <source>
        <dbReference type="ARBA" id="ARBA00022448"/>
    </source>
</evidence>
<dbReference type="InterPro" id="IPR051906">
    <property type="entry name" value="TolC-like"/>
</dbReference>
<dbReference type="Gene3D" id="1.20.1600.10">
    <property type="entry name" value="Outer membrane efflux proteins (OEP)"/>
    <property type="match status" value="1"/>
</dbReference>
<dbReference type="GO" id="GO:0009279">
    <property type="term" value="C:cell outer membrane"/>
    <property type="evidence" value="ECO:0007669"/>
    <property type="project" value="UniProtKB-SubCell"/>
</dbReference>
<sequence length="425" mass="47609">MNMKKKLIIVCVVLGLTQVLIGQVSLTPDIYRERVLAYSQMLKQAHESKIAASAAKGVARTGYLPKLDFSAQGTLDLKELDKWDGAVGEYRNHTYYGQLTLSQPLYMGGAVKAQNKVASEELLLAELSEELSMDQIVYQAEAVYWQAAATQALLDAAEEYRRIVEEQHRVISDRFEDGLISKTDLLMISTRQKEAELQYITARKNHTLSMYRLHTLMGEDPEKMMEELAGMDEQMDLPAFLELDEVLGRRAEFKSAQANIRKSEALRSSVLSKFNPQLSMFVSGGWGSASPNLGLDPAFAAITGLNLSFPVFHWGERRHTDKQYKAYVTAQKLQESLAIDQIKEELAGARAKIQESMNQVRTARENIGLAEENLDLVTFTYNEGKASIVDVLSAQLSWTQAKSNVVNAWLGHKLALAEYKKVVSY</sequence>
<dbReference type="InterPro" id="IPR003423">
    <property type="entry name" value="OMP_efflux"/>
</dbReference>
<evidence type="ECO:0000256" key="1">
    <source>
        <dbReference type="ARBA" id="ARBA00004442"/>
    </source>
</evidence>
<evidence type="ECO:0000256" key="5">
    <source>
        <dbReference type="ARBA" id="ARBA00023136"/>
    </source>
</evidence>
<keyword evidence="5" id="KW-0472">Membrane</keyword>
<comment type="subcellular location">
    <subcellularLocation>
        <location evidence="1">Cell outer membrane</location>
    </subcellularLocation>
</comment>
<evidence type="ECO:0000313" key="8">
    <source>
        <dbReference type="EMBL" id="MPL79153.1"/>
    </source>
</evidence>
<dbReference type="PANTHER" id="PTHR30026">
    <property type="entry name" value="OUTER MEMBRANE PROTEIN TOLC"/>
    <property type="match status" value="1"/>
</dbReference>
<keyword evidence="6" id="KW-0998">Cell outer membrane</keyword>
<dbReference type="Pfam" id="PF02321">
    <property type="entry name" value="OEP"/>
    <property type="match status" value="2"/>
</dbReference>
<gene>
    <name evidence="8" type="ORF">SDC9_25028</name>
</gene>
<keyword evidence="4" id="KW-0812">Transmembrane</keyword>
<evidence type="ECO:0000256" key="7">
    <source>
        <dbReference type="SAM" id="Coils"/>
    </source>
</evidence>
<comment type="caution">
    <text evidence="8">The sequence shown here is derived from an EMBL/GenBank/DDBJ whole genome shotgun (WGS) entry which is preliminary data.</text>
</comment>
<protein>
    <recommendedName>
        <fullName evidence="9">Outer membrane protein TolC</fullName>
    </recommendedName>
</protein>
<evidence type="ECO:0008006" key="9">
    <source>
        <dbReference type="Google" id="ProtNLM"/>
    </source>
</evidence>